<dbReference type="PROSITE" id="PS50850">
    <property type="entry name" value="MFS"/>
    <property type="match status" value="1"/>
</dbReference>
<evidence type="ECO:0000256" key="18">
    <source>
        <dbReference type="ARBA" id="ARBA00046376"/>
    </source>
</evidence>
<dbReference type="AlphaFoldDB" id="A0A427YPV4"/>
<evidence type="ECO:0000256" key="14">
    <source>
        <dbReference type="ARBA" id="ARBA00044924"/>
    </source>
</evidence>
<comment type="catalytic activity">
    <reaction evidence="6">
        <text>L-lysyl-L-alpha-amino acid(out) = L-lysyl-L-alpha-amino acid(in)</text>
        <dbReference type="Rhea" id="RHEA:79387"/>
        <dbReference type="ChEBI" id="CHEBI:229965"/>
    </reaction>
</comment>
<comment type="function">
    <text evidence="17">Lysosomal dipeptide uniporter that selectively exports lysine, arginine or histidine-containing dipeptides with a net positive charge from the lysosome lumen into the cytosol. Could play a role in a specific type of protein O-glycosylation indirectly regulating macrophages migration and tissue invasion. Also essential for liver homeostasis.</text>
</comment>
<feature type="domain" description="Major facilitator superfamily (MFS) profile" evidence="21">
    <location>
        <begin position="83"/>
        <end position="487"/>
    </location>
</feature>
<evidence type="ECO:0000259" key="21">
    <source>
        <dbReference type="PROSITE" id="PS50850"/>
    </source>
</evidence>
<dbReference type="PANTHER" id="PTHR23512:SF12">
    <property type="entry name" value="TRANSPORTER, PUTATIVE (AFU_ORTHOLOGUE AFUA_4G00260)-RELATED"/>
    <property type="match status" value="1"/>
</dbReference>
<accession>A0A427YPV4</accession>
<dbReference type="Pfam" id="PF07690">
    <property type="entry name" value="MFS_1"/>
    <property type="match status" value="1"/>
</dbReference>
<feature type="transmembrane region" description="Helical" evidence="20">
    <location>
        <begin position="177"/>
        <end position="194"/>
    </location>
</feature>
<dbReference type="Gene3D" id="1.20.1250.20">
    <property type="entry name" value="MFS general substrate transporter like domains"/>
    <property type="match status" value="2"/>
</dbReference>
<protein>
    <recommendedName>
        <fullName evidence="15">Lysosomal dipeptide transporter MFSD1</fullName>
    </recommendedName>
    <alternativeName>
        <fullName evidence="16">Major facilitator superfamily domain-containing protein 1</fullName>
    </alternativeName>
</protein>
<keyword evidence="20" id="KW-0472">Membrane</keyword>
<feature type="transmembrane region" description="Helical" evidence="20">
    <location>
        <begin position="242"/>
        <end position="267"/>
    </location>
</feature>
<dbReference type="InterPro" id="IPR011701">
    <property type="entry name" value="MFS"/>
</dbReference>
<evidence type="ECO:0000256" key="15">
    <source>
        <dbReference type="ARBA" id="ARBA00044985"/>
    </source>
</evidence>
<evidence type="ECO:0000256" key="8">
    <source>
        <dbReference type="ARBA" id="ARBA00044898"/>
    </source>
</evidence>
<sequence length="549" mass="60088">MPSRPPSVEDIEDIDNTSSPPTPSSSSIEEKSTSTINPTLGHLAKITSLAGQSPNDIDGVPVLPRDVPPEDASFDQAQIPLRYRLLAFSMIILFSTGSSYYENVLSPLKSTLLKELKINNAQYGAVSSASNLINTILPIIGGIGMDYWGATYAAIISSVFITVGAIVGAAAANTNHYQLLIGGLIIMGFGSTIIESTQSKLYAHWFSGGQLAFIFGVDVAWGRIVNIICKSTAVPLSEINGWWGWALWIPTIVTALNLALVLVYWAYERNVPRQYRPKLGREARDKEKWDRRKFAFRSLLQLPKFFWILCGTQIFQNSAVSVYTSNLADIQTATRGTSKLAAGYNSSLQSVIPIVLTPVVGLFFDRFGWRMIFVSATAALYVVVFVLIGLTKVHPLAPILISSFALSSNALTFIAAIPVLVGDDSLLGTAFGVWKSFQNVNTTILEVAAGAIQDRSGGSYNNVIYLIVAIKSLEVVWGPVYDLLDGRWLAHSLRLPEKERLALRREAKDQGEPYSGWHVSKKVRWAVMTQLGAMIVVAWVVYIVYSLGT</sequence>
<feature type="region of interest" description="Disordered" evidence="19">
    <location>
        <begin position="1"/>
        <end position="37"/>
    </location>
</feature>
<comment type="catalytic activity">
    <reaction evidence="2">
        <text>L-lysyl-L-alanine(out) = L-lysyl-L-alanine(in)</text>
        <dbReference type="Rhea" id="RHEA:79399"/>
        <dbReference type="ChEBI" id="CHEBI:229954"/>
    </reaction>
</comment>
<evidence type="ECO:0000256" key="10">
    <source>
        <dbReference type="ARBA" id="ARBA00044900"/>
    </source>
</evidence>
<evidence type="ECO:0000256" key="9">
    <source>
        <dbReference type="ARBA" id="ARBA00044899"/>
    </source>
</evidence>
<feature type="transmembrane region" description="Helical" evidence="20">
    <location>
        <begin position="371"/>
        <end position="390"/>
    </location>
</feature>
<dbReference type="SUPFAM" id="SSF103473">
    <property type="entry name" value="MFS general substrate transporter"/>
    <property type="match status" value="1"/>
</dbReference>
<gene>
    <name evidence="22" type="ORF">EHS25_007458</name>
</gene>
<feature type="transmembrane region" description="Helical" evidence="20">
    <location>
        <begin position="347"/>
        <end position="364"/>
    </location>
</feature>
<organism evidence="22 23">
    <name type="scientific">Saitozyma podzolica</name>
    <dbReference type="NCBI Taxonomy" id="1890683"/>
    <lineage>
        <taxon>Eukaryota</taxon>
        <taxon>Fungi</taxon>
        <taxon>Dikarya</taxon>
        <taxon>Basidiomycota</taxon>
        <taxon>Agaricomycotina</taxon>
        <taxon>Tremellomycetes</taxon>
        <taxon>Tremellales</taxon>
        <taxon>Trimorphomycetaceae</taxon>
        <taxon>Saitozyma</taxon>
    </lineage>
</organism>
<comment type="catalytic activity">
    <reaction evidence="5">
        <text>L-alpha-aminoacyl-L-histidine(out) = L-alpha-aminoacyl-L-histidine(in)</text>
        <dbReference type="Rhea" id="RHEA:79375"/>
        <dbReference type="ChEBI" id="CHEBI:229967"/>
    </reaction>
</comment>
<comment type="catalytic activity">
    <reaction evidence="4">
        <text>L-alpha-aminoacyl-L-arginine(out) = L-alpha-aminoacyl-L-arginine(in)</text>
        <dbReference type="Rhea" id="RHEA:79367"/>
        <dbReference type="ChEBI" id="CHEBI:229968"/>
    </reaction>
</comment>
<comment type="catalytic activity">
    <reaction evidence="7">
        <text>L-alpha-aminoacyl-L-lysine(out) = L-alpha-aminoacyl-L-lysine(in)</text>
        <dbReference type="Rhea" id="RHEA:79383"/>
        <dbReference type="ChEBI" id="CHEBI:229966"/>
    </reaction>
</comment>
<proteinExistence type="predicted"/>
<evidence type="ECO:0000256" key="4">
    <source>
        <dbReference type="ARBA" id="ARBA00044881"/>
    </source>
</evidence>
<comment type="catalytic activity">
    <reaction evidence="13">
        <text>L-alanyl-L-lysine(out) = L-alanyl-L-lysine(in)</text>
        <dbReference type="Rhea" id="RHEA:79415"/>
        <dbReference type="ChEBI" id="CHEBI:192470"/>
    </reaction>
</comment>
<name>A0A427YPV4_9TREE</name>
<evidence type="ECO:0000256" key="12">
    <source>
        <dbReference type="ARBA" id="ARBA00044912"/>
    </source>
</evidence>
<feature type="transmembrane region" description="Helical" evidence="20">
    <location>
        <begin position="525"/>
        <end position="545"/>
    </location>
</feature>
<evidence type="ECO:0000256" key="5">
    <source>
        <dbReference type="ARBA" id="ARBA00044884"/>
    </source>
</evidence>
<evidence type="ECO:0000256" key="6">
    <source>
        <dbReference type="ARBA" id="ARBA00044891"/>
    </source>
</evidence>
<keyword evidence="20" id="KW-0812">Transmembrane</keyword>
<dbReference type="InterPro" id="IPR020846">
    <property type="entry name" value="MFS_dom"/>
</dbReference>
<evidence type="ECO:0000256" key="3">
    <source>
        <dbReference type="ARBA" id="ARBA00044878"/>
    </source>
</evidence>
<comment type="catalytic activity">
    <reaction evidence="3">
        <text>L-histidyl-glycine(out) = L-histidyl-glycine(in)</text>
        <dbReference type="Rhea" id="RHEA:79395"/>
        <dbReference type="ChEBI" id="CHEBI:229957"/>
    </reaction>
</comment>
<evidence type="ECO:0000256" key="7">
    <source>
        <dbReference type="ARBA" id="ARBA00044893"/>
    </source>
</evidence>
<evidence type="ECO:0000256" key="11">
    <source>
        <dbReference type="ARBA" id="ARBA00044903"/>
    </source>
</evidence>
<comment type="subcellular location">
    <subcellularLocation>
        <location evidence="1">Membrane</location>
        <topology evidence="1">Multi-pass membrane protein</topology>
    </subcellularLocation>
</comment>
<feature type="transmembrane region" description="Helical" evidence="20">
    <location>
        <begin position="121"/>
        <end position="140"/>
    </location>
</feature>
<comment type="catalytic activity">
    <reaction evidence="14">
        <text>L-lysyl-glycine(out) = L-lysyl-glycine(in)</text>
        <dbReference type="Rhea" id="RHEA:79407"/>
        <dbReference type="ChEBI" id="CHEBI:191202"/>
    </reaction>
</comment>
<feature type="transmembrane region" description="Helical" evidence="20">
    <location>
        <begin position="396"/>
        <end position="421"/>
    </location>
</feature>
<feature type="transmembrane region" description="Helical" evidence="20">
    <location>
        <begin position="152"/>
        <end position="171"/>
    </location>
</feature>
<keyword evidence="23" id="KW-1185">Reference proteome</keyword>
<dbReference type="GO" id="GO:0022857">
    <property type="term" value="F:transmembrane transporter activity"/>
    <property type="evidence" value="ECO:0007669"/>
    <property type="project" value="InterPro"/>
</dbReference>
<evidence type="ECO:0000256" key="1">
    <source>
        <dbReference type="ARBA" id="ARBA00004141"/>
    </source>
</evidence>
<comment type="caution">
    <text evidence="22">The sequence shown here is derived from an EMBL/GenBank/DDBJ whole genome shotgun (WGS) entry which is preliminary data.</text>
</comment>
<dbReference type="GO" id="GO:0016020">
    <property type="term" value="C:membrane"/>
    <property type="evidence" value="ECO:0007669"/>
    <property type="project" value="UniProtKB-SubCell"/>
</dbReference>
<evidence type="ECO:0000256" key="16">
    <source>
        <dbReference type="ARBA" id="ARBA00045018"/>
    </source>
</evidence>
<evidence type="ECO:0000256" key="19">
    <source>
        <dbReference type="SAM" id="MobiDB-lite"/>
    </source>
</evidence>
<evidence type="ECO:0000256" key="13">
    <source>
        <dbReference type="ARBA" id="ARBA00044919"/>
    </source>
</evidence>
<comment type="catalytic activity">
    <reaction evidence="11">
        <text>L-arginyl-glycine(out) = L-arginyl-glycine(in)</text>
        <dbReference type="Rhea" id="RHEA:79391"/>
        <dbReference type="ChEBI" id="CHEBI:229955"/>
    </reaction>
</comment>
<comment type="catalytic activity">
    <reaction evidence="12">
        <text>L-histidyl-L-alpha-amino acid(out) = L-histidyl-L-alpha-amino acid(in)</text>
        <dbReference type="Rhea" id="RHEA:79379"/>
        <dbReference type="ChEBI" id="CHEBI:229964"/>
    </reaction>
</comment>
<evidence type="ECO:0000313" key="22">
    <source>
        <dbReference type="EMBL" id="RSH93105.1"/>
    </source>
</evidence>
<comment type="catalytic activity">
    <reaction evidence="8">
        <text>L-aspartyl-L-lysine(out) = L-aspartyl-L-lysine(in)</text>
        <dbReference type="Rhea" id="RHEA:79411"/>
        <dbReference type="ChEBI" id="CHEBI:229953"/>
    </reaction>
</comment>
<keyword evidence="20" id="KW-1133">Transmembrane helix</keyword>
<evidence type="ECO:0000256" key="20">
    <source>
        <dbReference type="SAM" id="Phobius"/>
    </source>
</evidence>
<comment type="catalytic activity">
    <reaction evidence="10">
        <text>L-lysyl-L-lysine(out) = L-lysyl-L-lysine(in)</text>
        <dbReference type="Rhea" id="RHEA:79403"/>
        <dbReference type="ChEBI" id="CHEBI:229956"/>
    </reaction>
</comment>
<dbReference type="InterPro" id="IPR052187">
    <property type="entry name" value="MFSD1"/>
</dbReference>
<evidence type="ECO:0000256" key="17">
    <source>
        <dbReference type="ARBA" id="ARBA00045709"/>
    </source>
</evidence>
<comment type="subunit">
    <text evidence="18">Homodimer. Interacts with lysosomal protein GLMP (via lumenal domain); the interaction starts while both proteins are still in the endoplasmic reticulum and is required for stabilization of MFSD1 in lysosomes but has no direct effect on its targeting to lysosomes or transporter activity.</text>
</comment>
<dbReference type="PANTHER" id="PTHR23512">
    <property type="entry name" value="MAJOR FACILITATOR SUPERFAMILY DOMAIN-CONTAINING PROTEIN 1"/>
    <property type="match status" value="1"/>
</dbReference>
<dbReference type="InterPro" id="IPR036259">
    <property type="entry name" value="MFS_trans_sf"/>
</dbReference>
<dbReference type="Proteomes" id="UP000279259">
    <property type="component" value="Unassembled WGS sequence"/>
</dbReference>
<evidence type="ECO:0000256" key="2">
    <source>
        <dbReference type="ARBA" id="ARBA00044876"/>
    </source>
</evidence>
<dbReference type="OrthoDB" id="424834at2759"/>
<dbReference type="EMBL" id="RSCD01000004">
    <property type="protein sequence ID" value="RSH93105.1"/>
    <property type="molecule type" value="Genomic_DNA"/>
</dbReference>
<reference evidence="22 23" key="1">
    <citation type="submission" date="2018-11" db="EMBL/GenBank/DDBJ databases">
        <title>Genome sequence of Saitozyma podzolica DSM 27192.</title>
        <authorList>
            <person name="Aliyu H."/>
            <person name="Gorte O."/>
            <person name="Ochsenreither K."/>
        </authorList>
    </citation>
    <scope>NUCLEOTIDE SEQUENCE [LARGE SCALE GENOMIC DNA]</scope>
    <source>
        <strain evidence="22 23">DSM 27192</strain>
    </source>
</reference>
<comment type="catalytic activity">
    <reaction evidence="9">
        <text>L-arginyl-L-alpha-amino acid(out) = L-arginyl-L-alpha-amino acid(in)</text>
        <dbReference type="Rhea" id="RHEA:79371"/>
        <dbReference type="ChEBI" id="CHEBI:84315"/>
    </reaction>
</comment>
<evidence type="ECO:0000313" key="23">
    <source>
        <dbReference type="Proteomes" id="UP000279259"/>
    </source>
</evidence>